<dbReference type="PROSITE" id="PS51257">
    <property type="entry name" value="PROKAR_LIPOPROTEIN"/>
    <property type="match status" value="1"/>
</dbReference>
<dbReference type="Gene3D" id="1.10.390.10">
    <property type="entry name" value="Neutral Protease Domain 2"/>
    <property type="match status" value="1"/>
</dbReference>
<keyword evidence="3" id="KW-1185">Reference proteome</keyword>
<dbReference type="InterPro" id="IPR027268">
    <property type="entry name" value="Peptidase_M4/M1_CTD_sf"/>
</dbReference>
<dbReference type="SUPFAM" id="SSF55486">
    <property type="entry name" value="Metalloproteases ('zincins'), catalytic domain"/>
    <property type="match status" value="1"/>
</dbReference>
<protein>
    <submittedName>
        <fullName evidence="2">Peptidase M61 domain protein</fullName>
    </submittedName>
</protein>
<sequence length="528" mass="59156">MAFKMTKMRTGIAISFVLAVFTISCSPRTNTVSIPEQKPPSFSINLKPELNESGEVEAILVNSIVEGNLNAGEERLKLQIPITYVRVEGIAERTKDMKVNDANGIVTFTFEDDAKAPGGFPYFRTWTATREIQFPISISYRSLVQPPNSIDGPAFGIRPASGGVSGAGSGFLLVPLNVDSKTNYIDWDLSSFDTNAIASTTFGDFSTQFNGVPSDTRNGWYMAGPVSHFPDDITKSHMKGFWLGDFPYDVTKEMRFVTKMHAYLSDFFSHDATGDDYRVFLRQLDTPPYGGATALGNSFMLSRGPAEEHEIGKEGPRFTFTHEMLHMWVGHMDESHGDSTWFIEGLTTYYEYTTPFRSGNESLEHYANRLNTLTKRYYANPGRAMSADEIVHIGFDDSEGDIRHAPYWRGALYFADLDARIRHASNNTASLDDLMTKVFELRSNDWSLNIENWAIEANKFTHEDELKIVRDVHINGQLFLPALDSFGHCVNAVEHSDAEGLPPITWEISQHITGPECFSLIPPQTRPE</sequence>
<feature type="domain" description="Peptidase M61 catalytic" evidence="1">
    <location>
        <begin position="333"/>
        <end position="386"/>
    </location>
</feature>
<dbReference type="Pfam" id="PF05299">
    <property type="entry name" value="Peptidase_M61"/>
    <property type="match status" value="1"/>
</dbReference>
<dbReference type="AlphaFoldDB" id="C6XPS6"/>
<evidence type="ECO:0000259" key="1">
    <source>
        <dbReference type="Pfam" id="PF05299"/>
    </source>
</evidence>
<dbReference type="eggNOG" id="COG3975">
    <property type="taxonomic scope" value="Bacteria"/>
</dbReference>
<evidence type="ECO:0000313" key="2">
    <source>
        <dbReference type="EMBL" id="ACT60341.1"/>
    </source>
</evidence>
<evidence type="ECO:0000313" key="3">
    <source>
        <dbReference type="Proteomes" id="UP000002745"/>
    </source>
</evidence>
<organism evidence="2 3">
    <name type="scientific">Hirschia baltica (strain ATCC 49814 / DSM 5838 / IFAM 1418)</name>
    <dbReference type="NCBI Taxonomy" id="582402"/>
    <lineage>
        <taxon>Bacteria</taxon>
        <taxon>Pseudomonadati</taxon>
        <taxon>Pseudomonadota</taxon>
        <taxon>Alphaproteobacteria</taxon>
        <taxon>Hyphomonadales</taxon>
        <taxon>Hyphomonadaceae</taxon>
        <taxon>Hirschia</taxon>
    </lineage>
</organism>
<dbReference type="STRING" id="582402.Hbal_2667"/>
<dbReference type="KEGG" id="hba:Hbal_2667"/>
<dbReference type="EMBL" id="CP001678">
    <property type="protein sequence ID" value="ACT60341.1"/>
    <property type="molecule type" value="Genomic_DNA"/>
</dbReference>
<dbReference type="HOGENOM" id="CLU_024392_1_0_5"/>
<proteinExistence type="predicted"/>
<accession>C6XPS6</accession>
<reference evidence="3" key="1">
    <citation type="journal article" date="2011" name="J. Bacteriol.">
        <title>Genome sequences of eight morphologically diverse alphaproteobacteria.</title>
        <authorList>
            <consortium name="US DOE Joint Genome Institute"/>
            <person name="Brown P.J."/>
            <person name="Kysela D.T."/>
            <person name="Buechlein A."/>
            <person name="Hemmerich C."/>
            <person name="Brun Y.V."/>
        </authorList>
    </citation>
    <scope>NUCLEOTIDE SEQUENCE [LARGE SCALE GENOMIC DNA]</scope>
    <source>
        <strain evidence="3">ATCC 49814 / DSM 5838 / IFAM 1418</strain>
    </source>
</reference>
<dbReference type="RefSeq" id="WP_015828491.1">
    <property type="nucleotide sequence ID" value="NC_012982.1"/>
</dbReference>
<dbReference type="Proteomes" id="UP000002745">
    <property type="component" value="Chromosome"/>
</dbReference>
<dbReference type="InterPro" id="IPR007963">
    <property type="entry name" value="Peptidase_M61_catalytic"/>
</dbReference>
<name>C6XPS6_HIRBI</name>
<gene>
    <name evidence="2" type="ordered locus">Hbal_2667</name>
</gene>
<dbReference type="OrthoDB" id="7521939at2"/>